<organism evidence="2 3">
    <name type="scientific">Streptomyces celluloflavus</name>
    <dbReference type="NCBI Taxonomy" id="58344"/>
    <lineage>
        <taxon>Bacteria</taxon>
        <taxon>Bacillati</taxon>
        <taxon>Actinomycetota</taxon>
        <taxon>Actinomycetes</taxon>
        <taxon>Kitasatosporales</taxon>
        <taxon>Streptomycetaceae</taxon>
        <taxon>Streptomyces</taxon>
    </lineage>
</organism>
<evidence type="ECO:0000313" key="2">
    <source>
        <dbReference type="EMBL" id="MFH8587334.1"/>
    </source>
</evidence>
<feature type="compositionally biased region" description="Low complexity" evidence="1">
    <location>
        <begin position="248"/>
        <end position="265"/>
    </location>
</feature>
<feature type="compositionally biased region" description="Polar residues" evidence="1">
    <location>
        <begin position="88"/>
        <end position="102"/>
    </location>
</feature>
<gene>
    <name evidence="2" type="ORF">ACH4GP_23525</name>
</gene>
<feature type="compositionally biased region" description="Pro residues" evidence="1">
    <location>
        <begin position="145"/>
        <end position="159"/>
    </location>
</feature>
<reference evidence="2 3" key="1">
    <citation type="submission" date="2024-10" db="EMBL/GenBank/DDBJ databases">
        <title>The Natural Products Discovery Center: Release of the First 8490 Sequenced Strains for Exploring Actinobacteria Biosynthetic Diversity.</title>
        <authorList>
            <person name="Kalkreuter E."/>
            <person name="Kautsar S.A."/>
            <person name="Yang D."/>
            <person name="Bader C.D."/>
            <person name="Teijaro C.N."/>
            <person name="Fluegel L."/>
            <person name="Davis C.M."/>
            <person name="Simpson J.R."/>
            <person name="Lauterbach L."/>
            <person name="Steele A.D."/>
            <person name="Gui C."/>
            <person name="Meng S."/>
            <person name="Li G."/>
            <person name="Viehrig K."/>
            <person name="Ye F."/>
            <person name="Su P."/>
            <person name="Kiefer A.F."/>
            <person name="Nichols A."/>
            <person name="Cepeda A.J."/>
            <person name="Yan W."/>
            <person name="Fan B."/>
            <person name="Jiang Y."/>
            <person name="Adhikari A."/>
            <person name="Zheng C.-J."/>
            <person name="Schuster L."/>
            <person name="Cowan T.M."/>
            <person name="Smanski M.J."/>
            <person name="Chevrette M.G."/>
            <person name="De Carvalho L.P.S."/>
            <person name="Shen B."/>
        </authorList>
    </citation>
    <scope>NUCLEOTIDE SEQUENCE [LARGE SCALE GENOMIC DNA]</scope>
    <source>
        <strain evidence="2 3">NPDC018013</strain>
    </source>
</reference>
<proteinExistence type="predicted"/>
<dbReference type="EMBL" id="JBIRGH010000015">
    <property type="protein sequence ID" value="MFH8587334.1"/>
    <property type="molecule type" value="Genomic_DNA"/>
</dbReference>
<sequence length="312" mass="32088">MSPPPVRPDQPARPSAVDPAQPAGHQARTDGATTLVTQRAPLASARPLAARRPAEPVAGPQSAASPAPLKRTAHQGDAPSTAVPLRTAGTNSPMSFAKQTPTVIPVRTGNPARTGSPAGTGEPTRTGDPVRPTVQRLATQTPAPASIPVPAPTSFPVPAPHTAHPTDAPPIQRAPITAPPTPTTAPTPLRTPTPAPRIPMPMPQAAPTSTPTPTPTPQPAPLPAPVQRSAPIQKRSAPAPTQKPLPPTTTRTAPSSTTPAVTSASAPPPPAFTTAAELDDLARKLVAPLSRLLRAELRSDRERIGRLRDHGR</sequence>
<comment type="caution">
    <text evidence="2">The sequence shown here is derived from an EMBL/GenBank/DDBJ whole genome shotgun (WGS) entry which is preliminary data.</text>
</comment>
<evidence type="ECO:0000313" key="3">
    <source>
        <dbReference type="Proteomes" id="UP001610990"/>
    </source>
</evidence>
<name>A0ABW7RK69_9ACTN</name>
<protein>
    <recommendedName>
        <fullName evidence="4">Extensin</fullName>
    </recommendedName>
</protein>
<feature type="compositionally biased region" description="Low complexity" evidence="1">
    <location>
        <begin position="160"/>
        <end position="176"/>
    </location>
</feature>
<feature type="compositionally biased region" description="Pro residues" evidence="1">
    <location>
        <begin position="177"/>
        <end position="224"/>
    </location>
</feature>
<accession>A0ABW7RK69</accession>
<feature type="compositionally biased region" description="Low complexity" evidence="1">
    <location>
        <begin position="39"/>
        <end position="58"/>
    </location>
</feature>
<evidence type="ECO:0008006" key="4">
    <source>
        <dbReference type="Google" id="ProtNLM"/>
    </source>
</evidence>
<evidence type="ECO:0000256" key="1">
    <source>
        <dbReference type="SAM" id="MobiDB-lite"/>
    </source>
</evidence>
<dbReference type="RefSeq" id="WP_397674383.1">
    <property type="nucleotide sequence ID" value="NZ_JBIRGH010000015.1"/>
</dbReference>
<keyword evidence="3" id="KW-1185">Reference proteome</keyword>
<dbReference type="Proteomes" id="UP001610990">
    <property type="component" value="Unassembled WGS sequence"/>
</dbReference>
<feature type="region of interest" description="Disordered" evidence="1">
    <location>
        <begin position="1"/>
        <end position="273"/>
    </location>
</feature>